<proteinExistence type="inferred from homology"/>
<dbReference type="EMBL" id="JBHLTN010000043">
    <property type="protein sequence ID" value="MFC0594250.1"/>
    <property type="molecule type" value="Genomic_DNA"/>
</dbReference>
<feature type="chain" id="PRO_5046358730" evidence="2">
    <location>
        <begin position="27"/>
        <end position="324"/>
    </location>
</feature>
<gene>
    <name evidence="3" type="ORF">ACFFGG_17010</name>
</gene>
<dbReference type="Gene3D" id="3.40.190.150">
    <property type="entry name" value="Bordetella uptake gene, domain 1"/>
    <property type="match status" value="1"/>
</dbReference>
<evidence type="ECO:0000313" key="4">
    <source>
        <dbReference type="Proteomes" id="UP001589834"/>
    </source>
</evidence>
<dbReference type="SUPFAM" id="SSF53850">
    <property type="entry name" value="Periplasmic binding protein-like II"/>
    <property type="match status" value="1"/>
</dbReference>
<reference evidence="3 4" key="1">
    <citation type="submission" date="2024-09" db="EMBL/GenBank/DDBJ databases">
        <authorList>
            <person name="Sun Q."/>
            <person name="Mori K."/>
        </authorList>
    </citation>
    <scope>NUCLEOTIDE SEQUENCE [LARGE SCALE GENOMIC DNA]</scope>
    <source>
        <strain evidence="3 4">NCAIM B.02336</strain>
    </source>
</reference>
<sequence>MLTTKLLLRGALAALCAATLVAPALAQGSYPAKTVRIINNFPPGGPSDIIARSIAAELQKTLKQSFIVDNKPGASGNIGADVVAKSEPDGYTLLIGIDTAFTVNPHIYKSLAFKPADFRPVMVMASSGLLVGVHPKTGIKTLADLIAAGQKKNINFASAGSGSPGHLAVEMMKEDTGMKITQIPYKGNSPAVNAVLSGEVDGGVLATPGMLPFVKAGKIGALAVTSRRRSALAPDIPTVAEAGHKNLEQEVLYVAMAPAATPDAVVRTLQKAFADALAQPDVKQRLVDLDLFHEGLTGAAASQRIAELSQRYERVIRATGMHVE</sequence>
<comment type="similarity">
    <text evidence="1">Belongs to the UPF0065 (bug) family.</text>
</comment>
<dbReference type="Pfam" id="PF03401">
    <property type="entry name" value="TctC"/>
    <property type="match status" value="1"/>
</dbReference>
<evidence type="ECO:0000256" key="1">
    <source>
        <dbReference type="ARBA" id="ARBA00006987"/>
    </source>
</evidence>
<dbReference type="CDD" id="cd07012">
    <property type="entry name" value="PBP2_Bug_TTT"/>
    <property type="match status" value="1"/>
</dbReference>
<protein>
    <submittedName>
        <fullName evidence="3">Bug family tripartite tricarboxylate transporter substrate binding protein</fullName>
    </submittedName>
</protein>
<dbReference type="Gene3D" id="3.40.190.10">
    <property type="entry name" value="Periplasmic binding protein-like II"/>
    <property type="match status" value="1"/>
</dbReference>
<evidence type="ECO:0000256" key="2">
    <source>
        <dbReference type="SAM" id="SignalP"/>
    </source>
</evidence>
<organism evidence="3 4">
    <name type="scientific">Ottowia pentelensis</name>
    <dbReference type="NCBI Taxonomy" id="511108"/>
    <lineage>
        <taxon>Bacteria</taxon>
        <taxon>Pseudomonadati</taxon>
        <taxon>Pseudomonadota</taxon>
        <taxon>Betaproteobacteria</taxon>
        <taxon>Burkholderiales</taxon>
        <taxon>Comamonadaceae</taxon>
        <taxon>Ottowia</taxon>
    </lineage>
</organism>
<feature type="signal peptide" evidence="2">
    <location>
        <begin position="1"/>
        <end position="26"/>
    </location>
</feature>
<dbReference type="InterPro" id="IPR005064">
    <property type="entry name" value="BUG"/>
</dbReference>
<evidence type="ECO:0000313" key="3">
    <source>
        <dbReference type="EMBL" id="MFC0594250.1"/>
    </source>
</evidence>
<keyword evidence="2" id="KW-0732">Signal</keyword>
<dbReference type="InterPro" id="IPR042100">
    <property type="entry name" value="Bug_dom1"/>
</dbReference>
<dbReference type="RefSeq" id="WP_377484857.1">
    <property type="nucleotide sequence ID" value="NZ_JBHLTN010000043.1"/>
</dbReference>
<dbReference type="Proteomes" id="UP001589834">
    <property type="component" value="Unassembled WGS sequence"/>
</dbReference>
<dbReference type="PANTHER" id="PTHR42928">
    <property type="entry name" value="TRICARBOXYLATE-BINDING PROTEIN"/>
    <property type="match status" value="1"/>
</dbReference>
<name>A0ABV6PWM8_9BURK</name>
<dbReference type="PIRSF" id="PIRSF017082">
    <property type="entry name" value="YflP"/>
    <property type="match status" value="1"/>
</dbReference>
<keyword evidence="4" id="KW-1185">Reference proteome</keyword>
<dbReference type="PANTHER" id="PTHR42928:SF5">
    <property type="entry name" value="BLR1237 PROTEIN"/>
    <property type="match status" value="1"/>
</dbReference>
<accession>A0ABV6PWM8</accession>
<comment type="caution">
    <text evidence="3">The sequence shown here is derived from an EMBL/GenBank/DDBJ whole genome shotgun (WGS) entry which is preliminary data.</text>
</comment>